<evidence type="ECO:0000256" key="4">
    <source>
        <dbReference type="ARBA" id="ARBA00023180"/>
    </source>
</evidence>
<evidence type="ECO:0000256" key="5">
    <source>
        <dbReference type="ARBA" id="ARBA00034321"/>
    </source>
</evidence>
<keyword evidence="2" id="KW-0964">Secreted</keyword>
<proteinExistence type="evidence at transcript level"/>
<evidence type="ECO:0000256" key="1">
    <source>
        <dbReference type="ARBA" id="ARBA00004613"/>
    </source>
</evidence>
<sequence length="115" mass="13234">MQLPLFIVIVTFAAHLSCEVQSESIPDFPEKMKDLSQECKETMKKQILDKCHRNSYQPELRWVTECKINCGYENNDGYLKMTSGQTYNLENGTPCGHSRECINGECVEICNLDFM</sequence>
<evidence type="ECO:0000256" key="3">
    <source>
        <dbReference type="ARBA" id="ARBA00022729"/>
    </source>
</evidence>
<protein>
    <submittedName>
        <fullName evidence="7">Putative ixostatin</fullName>
    </submittedName>
</protein>
<accession>A0A0K8RBZ9</accession>
<evidence type="ECO:0000313" key="7">
    <source>
        <dbReference type="EMBL" id="JAA68650.1"/>
    </source>
</evidence>
<dbReference type="InterPro" id="IPR021971">
    <property type="entry name" value="Salp15"/>
</dbReference>
<keyword evidence="4" id="KW-0325">Glycoprotein</keyword>
<comment type="subcellular location">
    <subcellularLocation>
        <location evidence="1">Secreted</location>
    </subcellularLocation>
</comment>
<dbReference type="Pfam" id="PF12115">
    <property type="entry name" value="Salp15"/>
    <property type="match status" value="1"/>
</dbReference>
<dbReference type="GO" id="GO:0005576">
    <property type="term" value="C:extracellular region"/>
    <property type="evidence" value="ECO:0007669"/>
    <property type="project" value="UniProtKB-SubCell"/>
</dbReference>
<name>A0A0K8RBZ9_IXORI</name>
<evidence type="ECO:0000256" key="6">
    <source>
        <dbReference type="SAM" id="SignalP"/>
    </source>
</evidence>
<dbReference type="AlphaFoldDB" id="A0A0K8RBZ9"/>
<dbReference type="EMBL" id="GADI01005158">
    <property type="protein sequence ID" value="JAA68650.1"/>
    <property type="molecule type" value="mRNA"/>
</dbReference>
<feature type="chain" id="PRO_5005516774" evidence="6">
    <location>
        <begin position="23"/>
        <end position="115"/>
    </location>
</feature>
<keyword evidence="3 6" id="KW-0732">Signal</keyword>
<feature type="signal peptide" evidence="6">
    <location>
        <begin position="1"/>
        <end position="22"/>
    </location>
</feature>
<organism evidence="7">
    <name type="scientific">Ixodes ricinus</name>
    <name type="common">Common tick</name>
    <name type="synonym">Acarus ricinus</name>
    <dbReference type="NCBI Taxonomy" id="34613"/>
    <lineage>
        <taxon>Eukaryota</taxon>
        <taxon>Metazoa</taxon>
        <taxon>Ecdysozoa</taxon>
        <taxon>Arthropoda</taxon>
        <taxon>Chelicerata</taxon>
        <taxon>Arachnida</taxon>
        <taxon>Acari</taxon>
        <taxon>Parasitiformes</taxon>
        <taxon>Ixodida</taxon>
        <taxon>Ixodoidea</taxon>
        <taxon>Ixodidae</taxon>
        <taxon>Ixodinae</taxon>
        <taxon>Ixodes</taxon>
    </lineage>
</organism>
<evidence type="ECO:0000256" key="2">
    <source>
        <dbReference type="ARBA" id="ARBA00022525"/>
    </source>
</evidence>
<reference evidence="7" key="1">
    <citation type="submission" date="2012-12" db="EMBL/GenBank/DDBJ databases">
        <title>Identification and characterization of a phenylalanine ammonia-lyase gene family in Isatis indigotica Fort.</title>
        <authorList>
            <person name="Liu Q."/>
            <person name="Chen J."/>
            <person name="Zhou X."/>
            <person name="Di P."/>
            <person name="Xiao Y."/>
            <person name="Xuan H."/>
            <person name="Zhang L."/>
            <person name="Chen W."/>
        </authorList>
    </citation>
    <scope>NUCLEOTIDE SEQUENCE</scope>
    <source>
        <tissue evidence="7">Salivary gland</tissue>
    </source>
</reference>
<comment type="similarity">
    <text evidence="5">Belongs to the salp15 family.</text>
</comment>